<reference evidence="1 3" key="1">
    <citation type="journal article" date="2023" name="Microb. Genom.">
        <title>Mesoterricola silvestris gen. nov., sp. nov., Mesoterricola sediminis sp. nov., Geothrix oryzae sp. nov., Geothrix edaphica sp. nov., Geothrix rubra sp. nov., and Geothrix limicola sp. nov., six novel members of Acidobacteriota isolated from soils.</title>
        <authorList>
            <person name="Weisberg A.J."/>
            <person name="Pearce E."/>
            <person name="Kramer C.G."/>
            <person name="Chang J.H."/>
            <person name="Clarke C.R."/>
        </authorList>
    </citation>
    <scope>NUCLEOTIDE SEQUENCE</scope>
    <source>
        <strain evidence="2 3">NB05-1H</strain>
        <strain evidence="1">NRRL_B-16521</strain>
    </source>
</reference>
<evidence type="ECO:0000313" key="2">
    <source>
        <dbReference type="EMBL" id="MDX3018991.1"/>
    </source>
</evidence>
<dbReference type="EMBL" id="JARAWC010000017">
    <property type="protein sequence ID" value="MDX2962702.1"/>
    <property type="molecule type" value="Genomic_DNA"/>
</dbReference>
<proteinExistence type="predicted"/>
<organism evidence="1 4">
    <name type="scientific">Streptomyces acidiscabies</name>
    <dbReference type="NCBI Taxonomy" id="42234"/>
    <lineage>
        <taxon>Bacteria</taxon>
        <taxon>Bacillati</taxon>
        <taxon>Actinomycetota</taxon>
        <taxon>Actinomycetes</taxon>
        <taxon>Kitasatosporales</taxon>
        <taxon>Streptomycetaceae</taxon>
        <taxon>Streptomyces</taxon>
    </lineage>
</organism>
<sequence>MRHSEKRITLLEELRAGWRAARRGWVLDDELSDAVWNAVKAAIQEGIVEQADRQTRIDLAALVGRPVPRALRITDFGRDVLVYAHSRTAVAPSPREPAPGEQLVKLLPAQMETLRVFVGVGHRLTRPPVAGLPERVEAAVFSPVEKRWYLCLTPEQMESAAYAMSLRTTVFSCAEENRFRREYGVRVRRGQG</sequence>
<evidence type="ECO:0000313" key="1">
    <source>
        <dbReference type="EMBL" id="MDX2962702.1"/>
    </source>
</evidence>
<name>A0AAP6EH30_9ACTN</name>
<gene>
    <name evidence="1" type="ORF">PV399_23745</name>
    <name evidence="2" type="ORF">PV666_13965</name>
</gene>
<dbReference type="Proteomes" id="UP001282288">
    <property type="component" value="Unassembled WGS sequence"/>
</dbReference>
<dbReference type="AlphaFoldDB" id="A0AAP6EH30"/>
<dbReference type="EMBL" id="JARAWP010000007">
    <property type="protein sequence ID" value="MDX3018991.1"/>
    <property type="molecule type" value="Genomic_DNA"/>
</dbReference>
<evidence type="ECO:0000313" key="3">
    <source>
        <dbReference type="Proteomes" id="UP001272987"/>
    </source>
</evidence>
<keyword evidence="3" id="KW-1185">Reference proteome</keyword>
<evidence type="ECO:0000313" key="4">
    <source>
        <dbReference type="Proteomes" id="UP001282288"/>
    </source>
</evidence>
<dbReference type="Proteomes" id="UP001272987">
    <property type="component" value="Unassembled WGS sequence"/>
</dbReference>
<accession>A0AAP6EH30</accession>
<dbReference type="InterPro" id="IPR046302">
    <property type="entry name" value="DUF6417"/>
</dbReference>
<dbReference type="Pfam" id="PF19981">
    <property type="entry name" value="DUF6417"/>
    <property type="match status" value="1"/>
</dbReference>
<protein>
    <submittedName>
        <fullName evidence="1">DUF6417 family protein</fullName>
    </submittedName>
</protein>
<dbReference type="GeneID" id="69813360"/>
<dbReference type="RefSeq" id="WP_010358799.1">
    <property type="nucleotide sequence ID" value="NZ_BCML01000057.1"/>
</dbReference>
<comment type="caution">
    <text evidence="1">The sequence shown here is derived from an EMBL/GenBank/DDBJ whole genome shotgun (WGS) entry which is preliminary data.</text>
</comment>